<dbReference type="InterPro" id="IPR041664">
    <property type="entry name" value="AAA_16"/>
</dbReference>
<dbReference type="Gene3D" id="3.40.50.300">
    <property type="entry name" value="P-loop containing nucleotide triphosphate hydrolases"/>
    <property type="match status" value="1"/>
</dbReference>
<dbReference type="Proteomes" id="UP001055159">
    <property type="component" value="Chromosome"/>
</dbReference>
<dbReference type="InterPro" id="IPR029787">
    <property type="entry name" value="Nucleotide_cyclase"/>
</dbReference>
<evidence type="ECO:0000313" key="5">
    <source>
        <dbReference type="Proteomes" id="UP001055159"/>
    </source>
</evidence>
<name>A0ABY3UCA0_9MYCO</name>
<accession>A0ABY3UCA0</accession>
<reference evidence="4" key="1">
    <citation type="submission" date="2022-08" db="EMBL/GenBank/DDBJ databases">
        <title>Whole genome sequencing of non-tuberculosis mycobacteria type-strains.</title>
        <authorList>
            <person name="Igarashi Y."/>
            <person name="Osugi A."/>
            <person name="Mitarai S."/>
        </authorList>
    </citation>
    <scope>NUCLEOTIDE SEQUENCE</scope>
    <source>
        <strain evidence="4">JCM 16372</strain>
    </source>
</reference>
<dbReference type="EMBL" id="CP092427">
    <property type="protein sequence ID" value="ULP37256.1"/>
    <property type="molecule type" value="Genomic_DNA"/>
</dbReference>
<dbReference type="PANTHER" id="PTHR16305:SF28">
    <property type="entry name" value="GUANYLATE CYCLASE DOMAIN-CONTAINING PROTEIN"/>
    <property type="match status" value="1"/>
</dbReference>
<evidence type="ECO:0000313" key="4">
    <source>
        <dbReference type="EMBL" id="ULP37256.1"/>
    </source>
</evidence>
<dbReference type="PROSITE" id="PS50125">
    <property type="entry name" value="GUANYLATE_CYCLASE_2"/>
    <property type="match status" value="1"/>
</dbReference>
<dbReference type="SUPFAM" id="SSF55073">
    <property type="entry name" value="Nucleotide cyclase"/>
    <property type="match status" value="1"/>
</dbReference>
<keyword evidence="5" id="KW-1185">Reference proteome</keyword>
<feature type="domain" description="Guanylate cyclase" evidence="3">
    <location>
        <begin position="40"/>
        <end position="171"/>
    </location>
</feature>
<dbReference type="SMART" id="SM00044">
    <property type="entry name" value="CYCc"/>
    <property type="match status" value="1"/>
</dbReference>
<dbReference type="PANTHER" id="PTHR16305">
    <property type="entry name" value="TESTICULAR SOLUBLE ADENYLYL CYCLASE"/>
    <property type="match status" value="1"/>
</dbReference>
<proteinExistence type="predicted"/>
<protein>
    <submittedName>
        <fullName evidence="4">AAA family ATPase</fullName>
    </submittedName>
</protein>
<organism evidence="4 5">
    <name type="scientific">Mycolicibacterium rufum</name>
    <dbReference type="NCBI Taxonomy" id="318424"/>
    <lineage>
        <taxon>Bacteria</taxon>
        <taxon>Bacillati</taxon>
        <taxon>Actinomycetota</taxon>
        <taxon>Actinomycetes</taxon>
        <taxon>Mycobacteriales</taxon>
        <taxon>Mycobacteriaceae</taxon>
        <taxon>Mycolicibacterium</taxon>
    </lineage>
</organism>
<sequence length="1057" mass="112401">MAATACPTCGTGTAPNARFCHQCGSPLVDSNARAEYKQVTALFADVVRSMDIAAAVGAERLREIMVELVGRSAAVVRRYGGTLEKFTGDGLMALFGAPTAFEDHAYRACLAALAIQEEACRLASAVADRDGVALALRVGLNSGQVVAGDIGSGVSGYAAIGEQVGLAQRMESVAPPGGVMLSASTAHLVEHAAVLGDVEWVSIKGRAAPVSARRLLAVRPRTARVGRTEVALVGRRWEMAALEALVDRTIGGSGVVVNVVGPPGIGKSRVAREAAALAAARGADVSWTHCESHASDVAFDVVTRLLRTASGIADMDDDAARRHAHAQVPAADPQDLLLLDDLLGIADREVPLPRIDPDARRRRLTALLHSVTLARTAPALYIIEDAHWIDEASESLVADLLAVIPRTPSMVLITYRPEYHGSLTQVPGGQAIALAPLGDSDTAALIGELLGSDPSVTALATVIGERAAGIPFFAEEMVRELAQRGVLKGDRSRYVCEEDAAEITVPATVQAAIEARIDRLSIPGKQTVNAAAVIGVRFGADLLAAVGIEGVVTELLEAELIDQVQLDPSPEYAFCHPLIRAVAYESQLRVDRAELHGRVAAAIESAAAADENAALIAQHAEAAGDLHAAYSWHMRAATWATYRDIAAARQSWERARAIADAVPADDPHRTAMRIAPRTMLCGIAWRVQETVAGDRFEELRDLCAAAGDQASLAIGMAGLVLDRAFRGRIREASDLASEAWALVESIGDPTLTVGLSFPVIYAKGQSGEWSALLQWSQRTINLADGDPSKGNVMLGSPLALALTTRAIAHWCLGGSGWRDDLRHAVAMARGADPLSYATVITYAYWPGITFGVLAPDDRALREIEDALRIAERSGDDMAWIWARSALGLALVHRGTDAERSRGETLLTEVGELFESRGHSLSELPLVHVYLARERSRRGHHGEATALMLAAVDHPAREGHLLAWGYAVPAAGVLVETLLERGSPADVADAEAMIERLAAASPVDDGLIVRDIWLLRLRALLARATGDEGSYRNHRDRYRAMAESLGFEGHIAWAEAMA</sequence>
<dbReference type="Pfam" id="PF00211">
    <property type="entry name" value="Guanylate_cyc"/>
    <property type="match status" value="1"/>
</dbReference>
<keyword evidence="2" id="KW-0067">ATP-binding</keyword>
<dbReference type="Pfam" id="PF13191">
    <property type="entry name" value="AAA_16"/>
    <property type="match status" value="1"/>
</dbReference>
<evidence type="ECO:0000256" key="1">
    <source>
        <dbReference type="ARBA" id="ARBA00022741"/>
    </source>
</evidence>
<evidence type="ECO:0000256" key="2">
    <source>
        <dbReference type="ARBA" id="ARBA00022840"/>
    </source>
</evidence>
<keyword evidence="1" id="KW-0547">Nucleotide-binding</keyword>
<dbReference type="Gene3D" id="3.30.70.1230">
    <property type="entry name" value="Nucleotide cyclase"/>
    <property type="match status" value="1"/>
</dbReference>
<evidence type="ECO:0000259" key="3">
    <source>
        <dbReference type="PROSITE" id="PS50125"/>
    </source>
</evidence>
<gene>
    <name evidence="4" type="ORF">MJO55_02045</name>
</gene>
<dbReference type="InterPro" id="IPR027417">
    <property type="entry name" value="P-loop_NTPase"/>
</dbReference>
<dbReference type="CDD" id="cd07302">
    <property type="entry name" value="CHD"/>
    <property type="match status" value="1"/>
</dbReference>
<dbReference type="SUPFAM" id="SSF52540">
    <property type="entry name" value="P-loop containing nucleoside triphosphate hydrolases"/>
    <property type="match status" value="1"/>
</dbReference>
<dbReference type="InterPro" id="IPR001054">
    <property type="entry name" value="A/G_cyclase"/>
</dbReference>
<dbReference type="RefSeq" id="WP_043404416.1">
    <property type="nucleotide sequence ID" value="NZ_CP092427.2"/>
</dbReference>